<organism evidence="1 3">
    <name type="scientific">Leptospira selangorensis</name>
    <dbReference type="NCBI Taxonomy" id="2484982"/>
    <lineage>
        <taxon>Bacteria</taxon>
        <taxon>Pseudomonadati</taxon>
        <taxon>Spirochaetota</taxon>
        <taxon>Spirochaetia</taxon>
        <taxon>Leptospirales</taxon>
        <taxon>Leptospiraceae</taxon>
        <taxon>Leptospira</taxon>
    </lineage>
</organism>
<dbReference type="Proteomes" id="UP000298057">
    <property type="component" value="Unassembled WGS sequence"/>
</dbReference>
<dbReference type="RefSeq" id="WP_135651658.1">
    <property type="nucleotide sequence ID" value="NZ_RQGU01000130.1"/>
</dbReference>
<reference evidence="1 3" key="2">
    <citation type="journal article" date="2019" name="PLoS Negl. Trop. Dis.">
        <title>Revisiting the worldwide diversity of Leptospira species in the environment.</title>
        <authorList>
            <person name="Vincent A.T."/>
            <person name="Schiettekatte O."/>
            <person name="Bourhy P."/>
            <person name="Veyrier F.J."/>
            <person name="Picardeau M."/>
        </authorList>
    </citation>
    <scope>NUCLEOTIDE SEQUENCE [LARGE SCALE GENOMIC DNA]</scope>
    <source>
        <strain evidence="1 3">201702405</strain>
        <strain evidence="2">201702406</strain>
    </source>
</reference>
<dbReference type="EMBL" id="RQGV01000018">
    <property type="protein sequence ID" value="TGM12477.1"/>
    <property type="molecule type" value="Genomic_DNA"/>
</dbReference>
<gene>
    <name evidence="1" type="ORF">EHQ81_15570</name>
    <name evidence="2" type="ORF">EHQ82_17035</name>
</gene>
<accession>A0A5F2BWN3</accession>
<evidence type="ECO:0000313" key="1">
    <source>
        <dbReference type="EMBL" id="TGM12477.1"/>
    </source>
</evidence>
<proteinExistence type="predicted"/>
<protein>
    <submittedName>
        <fullName evidence="1">Uncharacterized protein</fullName>
    </submittedName>
</protein>
<dbReference type="AlphaFoldDB" id="A0A5F2BWN3"/>
<name>A0A5F2BWN3_9LEPT</name>
<keyword evidence="4" id="KW-1185">Reference proteome</keyword>
<dbReference type="Proteomes" id="UP000297832">
    <property type="component" value="Unassembled WGS sequence"/>
</dbReference>
<comment type="caution">
    <text evidence="1">The sequence shown here is derived from an EMBL/GenBank/DDBJ whole genome shotgun (WGS) entry which is preliminary data.</text>
</comment>
<reference evidence="2" key="1">
    <citation type="submission" date="2018-10" db="EMBL/GenBank/DDBJ databases">
        <authorList>
            <person name="Vincent A.T."/>
            <person name="Schiettekatte O."/>
            <person name="Bourhy P."/>
            <person name="Veyrier F.J."/>
            <person name="Picardeau M."/>
        </authorList>
    </citation>
    <scope>NUCLEOTIDE SEQUENCE</scope>
    <source>
        <strain evidence="2">201702406</strain>
    </source>
</reference>
<evidence type="ECO:0000313" key="3">
    <source>
        <dbReference type="Proteomes" id="UP000297832"/>
    </source>
</evidence>
<evidence type="ECO:0000313" key="2">
    <source>
        <dbReference type="EMBL" id="TGM14478.1"/>
    </source>
</evidence>
<sequence>MTLKTSWQTNLPHTIGTGGSLHITDSEDPLSGTIVGTVDGMTDTFRISGYYGAILDFVANADPNDTSTSCPVGIGTSIYFKDNQDATFTWTDYSYQWNPYTAIGYCDSTDTICNPLKIIIPGHKLSNDQIILEDATILMDFSTSTFSGSVIIEGTPAWVGVNNPPCRGIYSISGFIIEQDDNPIPH</sequence>
<evidence type="ECO:0000313" key="4">
    <source>
        <dbReference type="Proteomes" id="UP000298057"/>
    </source>
</evidence>
<dbReference type="EMBL" id="RQGU01000130">
    <property type="protein sequence ID" value="TGM14478.1"/>
    <property type="molecule type" value="Genomic_DNA"/>
</dbReference>